<evidence type="ECO:0000256" key="1">
    <source>
        <dbReference type="SAM" id="SignalP"/>
    </source>
</evidence>
<keyword evidence="1" id="KW-0732">Signal</keyword>
<evidence type="ECO:0000313" key="2">
    <source>
        <dbReference type="EMBL" id="MCS3865387.1"/>
    </source>
</evidence>
<sequence>MGKYILLITLGVSAALSMYAGQFQSAQVDARSELAERQKLIIARQMARSAYASGVSEVKRQLNVSLNQCEQLEGGTFELTTSPLL</sequence>
<accession>A0A9X2R6V6</accession>
<name>A0A9X2R6V6_9BACT</name>
<feature type="signal peptide" evidence="1">
    <location>
        <begin position="1"/>
        <end position="20"/>
    </location>
</feature>
<comment type="caution">
    <text evidence="2">The sequence shown here is derived from an EMBL/GenBank/DDBJ whole genome shotgun (WGS) entry which is preliminary data.</text>
</comment>
<dbReference type="Proteomes" id="UP001155034">
    <property type="component" value="Unassembled WGS sequence"/>
</dbReference>
<dbReference type="EMBL" id="JANTYZ010000004">
    <property type="protein sequence ID" value="MCS3865387.1"/>
    <property type="molecule type" value="Genomic_DNA"/>
</dbReference>
<gene>
    <name evidence="2" type="ORF">GGP82_001941</name>
</gene>
<proteinExistence type="predicted"/>
<organism evidence="2 3">
    <name type="scientific">Salinibacter ruber</name>
    <dbReference type="NCBI Taxonomy" id="146919"/>
    <lineage>
        <taxon>Bacteria</taxon>
        <taxon>Pseudomonadati</taxon>
        <taxon>Rhodothermota</taxon>
        <taxon>Rhodothermia</taxon>
        <taxon>Rhodothermales</taxon>
        <taxon>Salinibacteraceae</taxon>
        <taxon>Salinibacter</taxon>
    </lineage>
</organism>
<reference evidence="2" key="1">
    <citation type="submission" date="2022-08" db="EMBL/GenBank/DDBJ databases">
        <title>Genomic Encyclopedia of Type Strains, Phase V (KMG-V): Genome sequencing to study the core and pangenomes of soil and plant-associated prokaryotes.</title>
        <authorList>
            <person name="Whitman W."/>
        </authorList>
    </citation>
    <scope>NUCLEOTIDE SEQUENCE</scope>
    <source>
        <strain evidence="2">SP2016B</strain>
    </source>
</reference>
<dbReference type="AlphaFoldDB" id="A0A9X2R6V6"/>
<evidence type="ECO:0000313" key="3">
    <source>
        <dbReference type="Proteomes" id="UP001155034"/>
    </source>
</evidence>
<protein>
    <submittedName>
        <fullName evidence="2">Uncharacterized protein</fullName>
    </submittedName>
</protein>
<feature type="chain" id="PRO_5040940089" evidence="1">
    <location>
        <begin position="21"/>
        <end position="85"/>
    </location>
</feature>
<dbReference type="RefSeq" id="WP_259083606.1">
    <property type="nucleotide sequence ID" value="NZ_JANTYZ010000004.1"/>
</dbReference>